<accession>A0A9P8UT91</accession>
<dbReference type="EMBL" id="JAGPXC010000002">
    <property type="protein sequence ID" value="KAH6658705.1"/>
    <property type="molecule type" value="Genomic_DNA"/>
</dbReference>
<proteinExistence type="predicted"/>
<dbReference type="RefSeq" id="XP_045962939.1">
    <property type="nucleotide sequence ID" value="XM_046099765.1"/>
</dbReference>
<feature type="domain" description="SRR1-like" evidence="1">
    <location>
        <begin position="128"/>
        <end position="231"/>
    </location>
</feature>
<dbReference type="Pfam" id="PF07985">
    <property type="entry name" value="SRR1"/>
    <property type="match status" value="1"/>
</dbReference>
<reference evidence="2" key="1">
    <citation type="journal article" date="2021" name="Nat. Commun.">
        <title>Genetic determinants of endophytism in the Arabidopsis root mycobiome.</title>
        <authorList>
            <person name="Mesny F."/>
            <person name="Miyauchi S."/>
            <person name="Thiergart T."/>
            <person name="Pickel B."/>
            <person name="Atanasova L."/>
            <person name="Karlsson M."/>
            <person name="Huettel B."/>
            <person name="Barry K.W."/>
            <person name="Haridas S."/>
            <person name="Chen C."/>
            <person name="Bauer D."/>
            <person name="Andreopoulos W."/>
            <person name="Pangilinan J."/>
            <person name="LaButti K."/>
            <person name="Riley R."/>
            <person name="Lipzen A."/>
            <person name="Clum A."/>
            <person name="Drula E."/>
            <person name="Henrissat B."/>
            <person name="Kohler A."/>
            <person name="Grigoriev I.V."/>
            <person name="Martin F.M."/>
            <person name="Hacquard S."/>
        </authorList>
    </citation>
    <scope>NUCLEOTIDE SEQUENCE</scope>
    <source>
        <strain evidence="2">MPI-SDFR-AT-0073</strain>
    </source>
</reference>
<dbReference type="OrthoDB" id="5230585at2759"/>
<evidence type="ECO:0000313" key="2">
    <source>
        <dbReference type="EMBL" id="KAH6658705.1"/>
    </source>
</evidence>
<dbReference type="InterPro" id="IPR012942">
    <property type="entry name" value="SRR1-like"/>
</dbReference>
<dbReference type="Proteomes" id="UP000758603">
    <property type="component" value="Unassembled WGS sequence"/>
</dbReference>
<comment type="caution">
    <text evidence="2">The sequence shown here is derived from an EMBL/GenBank/DDBJ whole genome shotgun (WGS) entry which is preliminary data.</text>
</comment>
<organism evidence="2 3">
    <name type="scientific">Truncatella angustata</name>
    <dbReference type="NCBI Taxonomy" id="152316"/>
    <lineage>
        <taxon>Eukaryota</taxon>
        <taxon>Fungi</taxon>
        <taxon>Dikarya</taxon>
        <taxon>Ascomycota</taxon>
        <taxon>Pezizomycotina</taxon>
        <taxon>Sordariomycetes</taxon>
        <taxon>Xylariomycetidae</taxon>
        <taxon>Amphisphaeriales</taxon>
        <taxon>Sporocadaceae</taxon>
        <taxon>Truncatella</taxon>
    </lineage>
</organism>
<sequence>MKSIHNHIKTLYDQGTPLFTRCELQSLIAQLDNLQDKGFKERKIHLTGMNKVVVDIPIETGKVALENETSTTGCEIISTVQYKHLRSGKIFHVSILKQRIFQSKSTTTFAIDKSQEWEASEQNRYLQDTLLSVPSFVIINKVIGFACGSLTFGTEIHRRSAIQHALLSSLRNYLFKIKESVQIQCYTQDPEYSFNEKQALKAIGIIALDDPKAFLEVDDASIVISIGPDIPVKQIITDIARPAAIIWCKQREEIYYMADPMSPRVQGMLSTEYIELDFPYHESIGDVALYFRKG</sequence>
<evidence type="ECO:0000259" key="1">
    <source>
        <dbReference type="Pfam" id="PF07985"/>
    </source>
</evidence>
<evidence type="ECO:0000313" key="3">
    <source>
        <dbReference type="Proteomes" id="UP000758603"/>
    </source>
</evidence>
<dbReference type="AlphaFoldDB" id="A0A9P8UT91"/>
<dbReference type="PANTHER" id="PTHR42080">
    <property type="entry name" value="SRR1 DOMAIN-CONTAINING PROTEIN"/>
    <property type="match status" value="1"/>
</dbReference>
<dbReference type="GeneID" id="70128657"/>
<name>A0A9P8UT91_9PEZI</name>
<gene>
    <name evidence="2" type="ORF">BKA67DRAFT_533826</name>
</gene>
<protein>
    <recommendedName>
        <fullName evidence="1">SRR1-like domain-containing protein</fullName>
    </recommendedName>
</protein>
<keyword evidence="3" id="KW-1185">Reference proteome</keyword>
<dbReference type="PANTHER" id="PTHR42080:SF3">
    <property type="entry name" value="SRR1-LIKE DOMAIN-CONTAINING PROTEIN"/>
    <property type="match status" value="1"/>
</dbReference>